<evidence type="ECO:0000256" key="1">
    <source>
        <dbReference type="PROSITE-ProRule" id="PRU00110"/>
    </source>
</evidence>
<dbReference type="PROSITE" id="PS50894">
    <property type="entry name" value="HPT"/>
    <property type="match status" value="1"/>
</dbReference>
<dbReference type="SMART" id="SM00073">
    <property type="entry name" value="HPT"/>
    <property type="match status" value="1"/>
</dbReference>
<keyword evidence="4" id="KW-1185">Reference proteome</keyword>
<proteinExistence type="predicted"/>
<evidence type="ECO:0000259" key="2">
    <source>
        <dbReference type="PROSITE" id="PS50894"/>
    </source>
</evidence>
<dbReference type="Proteomes" id="UP000469724">
    <property type="component" value="Unassembled WGS sequence"/>
</dbReference>
<comment type="caution">
    <text evidence="3">The sequence shown here is derived from an EMBL/GenBank/DDBJ whole genome shotgun (WGS) entry which is preliminary data.</text>
</comment>
<evidence type="ECO:0000313" key="4">
    <source>
        <dbReference type="Proteomes" id="UP000469724"/>
    </source>
</evidence>
<dbReference type="InterPro" id="IPR008207">
    <property type="entry name" value="Sig_transdc_His_kin_Hpt_dom"/>
</dbReference>
<reference evidence="3 4" key="1">
    <citation type="submission" date="2020-02" db="EMBL/GenBank/DDBJ databases">
        <title>Comparative genomics of sulfur disproportionating microorganisms.</title>
        <authorList>
            <person name="Ward L.M."/>
            <person name="Bertran E."/>
            <person name="Johnston D.T."/>
        </authorList>
    </citation>
    <scope>NUCLEOTIDE SEQUENCE [LARGE SCALE GENOMIC DNA]</scope>
    <source>
        <strain evidence="3 4">DSM 3696</strain>
    </source>
</reference>
<dbReference type="AlphaFoldDB" id="A0A7K3NM54"/>
<feature type="domain" description="HPt" evidence="2">
    <location>
        <begin position="21"/>
        <end position="114"/>
    </location>
</feature>
<dbReference type="GO" id="GO:0004672">
    <property type="term" value="F:protein kinase activity"/>
    <property type="evidence" value="ECO:0007669"/>
    <property type="project" value="UniProtKB-ARBA"/>
</dbReference>
<organism evidence="3 4">
    <name type="scientific">Desulfolutivibrio sulfodismutans</name>
    <dbReference type="NCBI Taxonomy" id="63561"/>
    <lineage>
        <taxon>Bacteria</taxon>
        <taxon>Pseudomonadati</taxon>
        <taxon>Thermodesulfobacteriota</taxon>
        <taxon>Desulfovibrionia</taxon>
        <taxon>Desulfovibrionales</taxon>
        <taxon>Desulfovibrionaceae</taxon>
        <taxon>Desulfolutivibrio</taxon>
    </lineage>
</organism>
<dbReference type="Pfam" id="PF01627">
    <property type="entry name" value="Hpt"/>
    <property type="match status" value="1"/>
</dbReference>
<dbReference type="CDD" id="cd00088">
    <property type="entry name" value="HPT"/>
    <property type="match status" value="1"/>
</dbReference>
<accession>A0A7K3NM54</accession>
<protein>
    <submittedName>
        <fullName evidence="3">Hpt domain-containing protein</fullName>
    </submittedName>
</protein>
<dbReference type="RefSeq" id="WP_163302290.1">
    <property type="nucleotide sequence ID" value="NZ_JAAGRQ010000041.1"/>
</dbReference>
<dbReference type="EMBL" id="JAAGRQ010000041">
    <property type="protein sequence ID" value="NDY57248.1"/>
    <property type="molecule type" value="Genomic_DNA"/>
</dbReference>
<name>A0A7K3NM54_9BACT</name>
<keyword evidence="1" id="KW-0597">Phosphoprotein</keyword>
<sequence length="122" mass="13406">MIHEGKNLINLSRMLERFDHDRELVDEVVAVFVSETPERVRRLADAAKQGDMEQLVRLAHSLKGVCGTMHAEPLRELSYQVEMAARAGDAQVAGELIPQLLAMLGELSHYLETAAAGDLPSG</sequence>
<feature type="modified residue" description="Phosphohistidine" evidence="1">
    <location>
        <position position="60"/>
    </location>
</feature>
<dbReference type="SUPFAM" id="SSF47226">
    <property type="entry name" value="Histidine-containing phosphotransfer domain, HPT domain"/>
    <property type="match status" value="1"/>
</dbReference>
<gene>
    <name evidence="3" type="ORF">G3N56_10900</name>
</gene>
<dbReference type="Gene3D" id="1.20.120.160">
    <property type="entry name" value="HPT domain"/>
    <property type="match status" value="1"/>
</dbReference>
<dbReference type="InterPro" id="IPR036641">
    <property type="entry name" value="HPT_dom_sf"/>
</dbReference>
<dbReference type="GO" id="GO:0000160">
    <property type="term" value="P:phosphorelay signal transduction system"/>
    <property type="evidence" value="ECO:0007669"/>
    <property type="project" value="InterPro"/>
</dbReference>
<evidence type="ECO:0000313" key="3">
    <source>
        <dbReference type="EMBL" id="NDY57248.1"/>
    </source>
</evidence>